<dbReference type="CDD" id="cd00834">
    <property type="entry name" value="KAS_I_II"/>
    <property type="match status" value="1"/>
</dbReference>
<gene>
    <name evidence="5" type="ORF">PLANPX_1820</name>
</gene>
<dbReference type="InterPro" id="IPR016039">
    <property type="entry name" value="Thiolase-like"/>
</dbReference>
<dbReference type="PROSITE" id="PS52004">
    <property type="entry name" value="KS3_2"/>
    <property type="match status" value="1"/>
</dbReference>
<dbReference type="Gene3D" id="3.40.47.10">
    <property type="match status" value="1"/>
</dbReference>
<dbReference type="AlphaFoldDB" id="A0A5K7X6N9"/>
<protein>
    <submittedName>
        <fullName evidence="5">3-oxoacyl-[acyl-carrier-protein] synthase</fullName>
        <ecNumber evidence="5">2.3.1.179</ecNumber>
    </submittedName>
</protein>
<keyword evidence="2 3" id="KW-0808">Transferase</keyword>
<dbReference type="SMART" id="SM00825">
    <property type="entry name" value="PKS_KS"/>
    <property type="match status" value="1"/>
</dbReference>
<dbReference type="InterPro" id="IPR020841">
    <property type="entry name" value="PKS_Beta-ketoAc_synthase_dom"/>
</dbReference>
<evidence type="ECO:0000259" key="4">
    <source>
        <dbReference type="PROSITE" id="PS52004"/>
    </source>
</evidence>
<dbReference type="PANTHER" id="PTHR11712:SF336">
    <property type="entry name" value="3-OXOACYL-[ACYL-CARRIER-PROTEIN] SYNTHASE, MITOCHONDRIAL"/>
    <property type="match status" value="1"/>
</dbReference>
<accession>A0A5K7X6N9</accession>
<dbReference type="Proteomes" id="UP000326837">
    <property type="component" value="Chromosome"/>
</dbReference>
<reference evidence="6" key="1">
    <citation type="submission" date="2019-10" db="EMBL/GenBank/DDBJ databases">
        <title>Lacipirellula parvula gen. nov., sp. nov., representing a lineage of planctomycetes widespread in freshwater anoxic habitats, and description of the family Lacipirellulaceae.</title>
        <authorList>
            <person name="Dedysh S.N."/>
            <person name="Kulichevskaya I.S."/>
            <person name="Beletsky A.V."/>
            <person name="Rakitin A.L."/>
            <person name="Mardanov A.V."/>
            <person name="Ivanova A.A."/>
            <person name="Saltykova V.X."/>
            <person name="Rijpstra W.I.C."/>
            <person name="Sinninghe Damste J.S."/>
            <person name="Ravin N.V."/>
        </authorList>
    </citation>
    <scope>NUCLEOTIDE SEQUENCE [LARGE SCALE GENOMIC DNA]</scope>
    <source>
        <strain evidence="6">PX69</strain>
    </source>
</reference>
<dbReference type="InterPro" id="IPR014030">
    <property type="entry name" value="Ketoacyl_synth_N"/>
</dbReference>
<dbReference type="Pfam" id="PF02801">
    <property type="entry name" value="Ketoacyl-synt_C"/>
    <property type="match status" value="1"/>
</dbReference>
<dbReference type="EMBL" id="AP021861">
    <property type="protein sequence ID" value="BBO32208.1"/>
    <property type="molecule type" value="Genomic_DNA"/>
</dbReference>
<dbReference type="SUPFAM" id="SSF53901">
    <property type="entry name" value="Thiolase-like"/>
    <property type="match status" value="2"/>
</dbReference>
<dbReference type="KEGG" id="lpav:PLANPX_1820"/>
<organism evidence="5 6">
    <name type="scientific">Lacipirellula parvula</name>
    <dbReference type="NCBI Taxonomy" id="2650471"/>
    <lineage>
        <taxon>Bacteria</taxon>
        <taxon>Pseudomonadati</taxon>
        <taxon>Planctomycetota</taxon>
        <taxon>Planctomycetia</taxon>
        <taxon>Pirellulales</taxon>
        <taxon>Lacipirellulaceae</taxon>
        <taxon>Lacipirellula</taxon>
    </lineage>
</organism>
<comment type="similarity">
    <text evidence="1 3">Belongs to the thiolase-like superfamily. Beta-ketoacyl-ACP synthases family.</text>
</comment>
<dbReference type="PANTHER" id="PTHR11712">
    <property type="entry name" value="POLYKETIDE SYNTHASE-RELATED"/>
    <property type="match status" value="1"/>
</dbReference>
<evidence type="ECO:0000256" key="3">
    <source>
        <dbReference type="RuleBase" id="RU003694"/>
    </source>
</evidence>
<sequence>MDDRVVITGIGMVTAVGRDRESTWNAVKAGRNGVSKLCGMPGIPDGLLLGATVEGVGLDRYGDRNFPIALAAAREALDDSRLDLKRVDRSRIAHSYGTCGGPTPWMAEEYARRDGTTQIKPWWENLLYSAVPTRVANRLGIYGPRMVNSTACATGSIATISGMRAILDGQCDIAFVGSAQTLHPILSAGFYNMRVLANADDPASACRPFDVNRTGFVMGEGAATLVLERLSSARARGASIYAEILGGALMSDSTHVTDLSADSRPLTHLLARTLRKSNLVPSDVAYINAHGTGTKQNDAMETRGIRAAFGSAANHLCVSTIKANLGHLVNAAGAVELAITAMALRDGFAPPTVNLTHPDPDCDLDCVPLVGRRRALEHAVKISIAFGGHLAAVALRRWSGAGERCEPAPAAVAAVAARRMAA</sequence>
<dbReference type="InterPro" id="IPR000794">
    <property type="entry name" value="Beta-ketoacyl_synthase"/>
</dbReference>
<dbReference type="GO" id="GO:0006633">
    <property type="term" value="P:fatty acid biosynthetic process"/>
    <property type="evidence" value="ECO:0007669"/>
    <property type="project" value="TreeGrafter"/>
</dbReference>
<dbReference type="EC" id="2.3.1.179" evidence="5"/>
<dbReference type="RefSeq" id="WP_152098213.1">
    <property type="nucleotide sequence ID" value="NZ_AP021861.1"/>
</dbReference>
<keyword evidence="6" id="KW-1185">Reference proteome</keyword>
<dbReference type="InterPro" id="IPR014031">
    <property type="entry name" value="Ketoacyl_synth_C"/>
</dbReference>
<keyword evidence="5" id="KW-0012">Acyltransferase</keyword>
<evidence type="ECO:0000256" key="2">
    <source>
        <dbReference type="ARBA" id="ARBA00022679"/>
    </source>
</evidence>
<dbReference type="Pfam" id="PF00109">
    <property type="entry name" value="ketoacyl-synt"/>
    <property type="match status" value="2"/>
</dbReference>
<evidence type="ECO:0000313" key="6">
    <source>
        <dbReference type="Proteomes" id="UP000326837"/>
    </source>
</evidence>
<evidence type="ECO:0000313" key="5">
    <source>
        <dbReference type="EMBL" id="BBO32208.1"/>
    </source>
</evidence>
<proteinExistence type="inferred from homology"/>
<evidence type="ECO:0000256" key="1">
    <source>
        <dbReference type="ARBA" id="ARBA00008467"/>
    </source>
</evidence>
<name>A0A5K7X6N9_9BACT</name>
<dbReference type="GO" id="GO:0005829">
    <property type="term" value="C:cytosol"/>
    <property type="evidence" value="ECO:0007669"/>
    <property type="project" value="TreeGrafter"/>
</dbReference>
<feature type="domain" description="Ketosynthase family 3 (KS3)" evidence="4">
    <location>
        <begin position="2"/>
        <end position="397"/>
    </location>
</feature>
<dbReference type="GO" id="GO:0004315">
    <property type="term" value="F:3-oxoacyl-[acyl-carrier-protein] synthase activity"/>
    <property type="evidence" value="ECO:0007669"/>
    <property type="project" value="UniProtKB-EC"/>
</dbReference>